<keyword evidence="1" id="KW-1133">Transmembrane helix</keyword>
<keyword evidence="1" id="KW-0812">Transmembrane</keyword>
<sequence length="45" mass="4885">MAEDGDIKVHEATYHKVIGLLKYGAAACFLLAFIIIYFALAPASK</sequence>
<protein>
    <submittedName>
        <fullName evidence="3">Aa3-type cytochrome c oxidase subunit IV</fullName>
    </submittedName>
</protein>
<dbReference type="InterPro" id="IPR012422">
    <property type="entry name" value="Cyt_c_oxidase_su4_bac-aa3"/>
</dbReference>
<keyword evidence="1" id="KW-0472">Membrane</keyword>
<comment type="caution">
    <text evidence="3">The sequence shown here is derived from an EMBL/GenBank/DDBJ whole genome shotgun (WGS) entry which is preliminary data.</text>
</comment>
<evidence type="ECO:0000313" key="3">
    <source>
        <dbReference type="EMBL" id="RZF65181.1"/>
    </source>
</evidence>
<dbReference type="Proteomes" id="UP000292085">
    <property type="component" value="Unassembled WGS sequence"/>
</dbReference>
<evidence type="ECO:0000256" key="1">
    <source>
        <dbReference type="SAM" id="Phobius"/>
    </source>
</evidence>
<dbReference type="RefSeq" id="WP_130156013.1">
    <property type="nucleotide sequence ID" value="NZ_SGIS01000008.1"/>
</dbReference>
<evidence type="ECO:0000259" key="2">
    <source>
        <dbReference type="Pfam" id="PF07835"/>
    </source>
</evidence>
<feature type="transmembrane region" description="Helical" evidence="1">
    <location>
        <begin position="20"/>
        <end position="40"/>
    </location>
</feature>
<dbReference type="EMBL" id="SGIS01000008">
    <property type="protein sequence ID" value="RZF65181.1"/>
    <property type="molecule type" value="Genomic_DNA"/>
</dbReference>
<gene>
    <name evidence="3" type="ORF">EWE75_07375</name>
</gene>
<keyword evidence="4" id="KW-1185">Reference proteome</keyword>
<organism evidence="3 4">
    <name type="scientific">Sphingomonas populi</name>
    <dbReference type="NCBI Taxonomy" id="2484750"/>
    <lineage>
        <taxon>Bacteria</taxon>
        <taxon>Pseudomonadati</taxon>
        <taxon>Pseudomonadota</taxon>
        <taxon>Alphaproteobacteria</taxon>
        <taxon>Sphingomonadales</taxon>
        <taxon>Sphingomonadaceae</taxon>
        <taxon>Sphingomonas</taxon>
    </lineage>
</organism>
<dbReference type="SUPFAM" id="SSF81469">
    <property type="entry name" value="Bacterial aa3 type cytochrome c oxidase subunit IV"/>
    <property type="match status" value="1"/>
</dbReference>
<feature type="domain" description="Cytochrome c oxidase subunit IV bacterial aa3 type" evidence="2">
    <location>
        <begin position="2"/>
        <end position="33"/>
    </location>
</feature>
<dbReference type="AlphaFoldDB" id="A0A4Q6XYT9"/>
<dbReference type="Gene3D" id="1.20.5.160">
    <property type="entry name" value="Bacterial aa3 type cytochrome c oxidase subunit IV"/>
    <property type="match status" value="1"/>
</dbReference>
<accession>A0A4Q6XYT9</accession>
<dbReference type="InterPro" id="IPR036596">
    <property type="entry name" value="Cyt-C_aa3_sf"/>
</dbReference>
<proteinExistence type="predicted"/>
<name>A0A4Q6XYT9_9SPHN</name>
<evidence type="ECO:0000313" key="4">
    <source>
        <dbReference type="Proteomes" id="UP000292085"/>
    </source>
</evidence>
<reference evidence="3 4" key="1">
    <citation type="submission" date="2019-02" db="EMBL/GenBank/DDBJ databases">
        <authorList>
            <person name="Li Y."/>
        </authorList>
    </citation>
    <scope>NUCLEOTIDE SEQUENCE [LARGE SCALE GENOMIC DNA]</scope>
    <source>
        <strain evidence="3 4">3-7</strain>
    </source>
</reference>
<dbReference type="Pfam" id="PF07835">
    <property type="entry name" value="COX4_pro_2"/>
    <property type="match status" value="1"/>
</dbReference>